<feature type="compositionally biased region" description="Pro residues" evidence="1">
    <location>
        <begin position="589"/>
        <end position="603"/>
    </location>
</feature>
<protein>
    <submittedName>
        <fullName evidence="2">Uncharacterized protein</fullName>
    </submittedName>
</protein>
<proteinExistence type="predicted"/>
<dbReference type="Gene3D" id="2.30.30.40">
    <property type="entry name" value="SH3 Domains"/>
    <property type="match status" value="1"/>
</dbReference>
<organism evidence="2 3">
    <name type="scientific">Mya arenaria</name>
    <name type="common">Soft-shell clam</name>
    <dbReference type="NCBI Taxonomy" id="6604"/>
    <lineage>
        <taxon>Eukaryota</taxon>
        <taxon>Metazoa</taxon>
        <taxon>Spiralia</taxon>
        <taxon>Lophotrochozoa</taxon>
        <taxon>Mollusca</taxon>
        <taxon>Bivalvia</taxon>
        <taxon>Autobranchia</taxon>
        <taxon>Heteroconchia</taxon>
        <taxon>Euheterodonta</taxon>
        <taxon>Imparidentia</taxon>
        <taxon>Neoheterodontei</taxon>
        <taxon>Myida</taxon>
        <taxon>Myoidea</taxon>
        <taxon>Myidae</taxon>
        <taxon>Mya</taxon>
    </lineage>
</organism>
<feature type="region of interest" description="Disordered" evidence="1">
    <location>
        <begin position="237"/>
        <end position="279"/>
    </location>
</feature>
<evidence type="ECO:0000313" key="3">
    <source>
        <dbReference type="Proteomes" id="UP001164746"/>
    </source>
</evidence>
<feature type="compositionally biased region" description="Basic and acidic residues" evidence="1">
    <location>
        <begin position="628"/>
        <end position="665"/>
    </location>
</feature>
<evidence type="ECO:0000256" key="1">
    <source>
        <dbReference type="SAM" id="MobiDB-lite"/>
    </source>
</evidence>
<keyword evidence="3" id="KW-1185">Reference proteome</keyword>
<feature type="compositionally biased region" description="Basic and acidic residues" evidence="1">
    <location>
        <begin position="265"/>
        <end position="279"/>
    </location>
</feature>
<accession>A0ABY7FLI0</accession>
<sequence length="1057" mass="118075">MAGSTQFTGFVSLSKNVELVDENVVCVNAKLHQLLDQSLSLIQRQKLRYTDTHKRCLVLKLKQEATVGKERRRRVWPVGAVSNTTTEKVGTLVNFWLKASEMLCAGSVDIINTDSRTFDSNTERLQLKSIQSNCIPCCSFPDSTFSTHKYPFQSRLIKDILDRRLKFKTVSSSLRHDEEIYDDCSAESSKTVAPMSAKELMAKFEASGFKPAVCLKPTVTSKPAVAPKWGGGPGLNLAGGGAQTASPAKTANNAVNGAIPNSVTNREKSSEEQGGPKRRSIVEDRLAAFQNKGTPTPADKPKPGMNPPVAPKFKASDQNNNPNAAGPRQFGFKHNKPDSIQDIAKKPSVLTGSSFEKDTPNHSSPHSPRGVNLFGAANGPVVSPMDLKAHLKPVNRNKPFIGHKPSEIKDEVALRLNDKKSKQSRHSLHKSVIRNIDGKKFHRAELTSSDDFGPAPEKPSKLEEEIDLADMITHFEQSVKSMDMNIKDHGWTEVEEMYDDCGNVVKPVSSRAVSLIVPLSEDDEMRWSDAGFPGLPESPNKAADIPADHDEGPQEEYSEVEVKPIEEEPEADELYEALPEEDMIEPEEPPPPRPEPPAPPSTPHPRGHLSTPSESSQSDIPETNQSETPKDPKEIERERKEREKEEERLRKEKEKEEKRKEKERKEAEKKMKKLAKELNVKLEVLSLCVGKGRIKATATPKKKKGGEIAVNEGDTVDIIRMVDNPSGKCLIRITTTMKTKGAEPTELIGYCDEGNIEVDTDSILAFMKTSDSSASVPGPADGPQETYEDVDGQAEDEPIADVCRENTETTHCIHELPQVWLDLKQYTGQDLYWANKEEQSTTLSQRYVCSPRETCVHPERYMCSYRNPVLTQRYVCSLRESCAHPEICVFTQRIMCSPRDMCVHSENHVFTQSDTCAHPEICVHPEILCLPRDMCVHSEILCSPRDMCVHSEILCSPRDMCVHPEKHVFTQRDTCAHPEICVFTQRNMCSPRETCAHPEICVFSQTIMCSPRDTVLTQRYVCSPRETCAHLEKHVLTQRYVCSLRQSCAHPEIHVLT</sequence>
<feature type="compositionally biased region" description="Polar residues" evidence="1">
    <location>
        <begin position="610"/>
        <end position="627"/>
    </location>
</feature>
<dbReference type="EMBL" id="CP111024">
    <property type="protein sequence ID" value="WAR23060.1"/>
    <property type="molecule type" value="Genomic_DNA"/>
</dbReference>
<dbReference type="Proteomes" id="UP001164746">
    <property type="component" value="Chromosome 13"/>
</dbReference>
<evidence type="ECO:0000313" key="2">
    <source>
        <dbReference type="EMBL" id="WAR23060.1"/>
    </source>
</evidence>
<feature type="region of interest" description="Disordered" evidence="1">
    <location>
        <begin position="291"/>
        <end position="339"/>
    </location>
</feature>
<feature type="compositionally biased region" description="Acidic residues" evidence="1">
    <location>
        <begin position="567"/>
        <end position="588"/>
    </location>
</feature>
<name>A0ABY7FLI0_MYAAR</name>
<feature type="region of interest" description="Disordered" evidence="1">
    <location>
        <begin position="351"/>
        <end position="377"/>
    </location>
</feature>
<gene>
    <name evidence="2" type="ORF">MAR_036729</name>
</gene>
<feature type="compositionally biased region" description="Polar residues" evidence="1">
    <location>
        <begin position="243"/>
        <end position="264"/>
    </location>
</feature>
<reference evidence="2" key="1">
    <citation type="submission" date="2022-11" db="EMBL/GenBank/DDBJ databases">
        <title>Centuries of genome instability and evolution in soft-shell clam transmissible cancer (bioRxiv).</title>
        <authorList>
            <person name="Hart S.F.M."/>
            <person name="Yonemitsu M.A."/>
            <person name="Giersch R.M."/>
            <person name="Beal B.F."/>
            <person name="Arriagada G."/>
            <person name="Davis B.W."/>
            <person name="Ostrander E.A."/>
            <person name="Goff S.P."/>
            <person name="Metzger M.J."/>
        </authorList>
    </citation>
    <scope>NUCLEOTIDE SEQUENCE</scope>
    <source>
        <strain evidence="2">MELC-2E11</strain>
        <tissue evidence="2">Siphon/mantle</tissue>
    </source>
</reference>
<feature type="region of interest" description="Disordered" evidence="1">
    <location>
        <begin position="525"/>
        <end position="665"/>
    </location>
</feature>